<dbReference type="InterPro" id="IPR007472">
    <property type="entry name" value="N-end_Aminoacyl_Trfase_C"/>
</dbReference>
<dbReference type="EC" id="2.3.2.29" evidence="4"/>
<dbReference type="GO" id="GO:0008914">
    <property type="term" value="F:leucyl-tRNA--protein transferase activity"/>
    <property type="evidence" value="ECO:0007669"/>
    <property type="project" value="UniProtKB-UniRule"/>
</dbReference>
<dbReference type="Proteomes" id="UP000290244">
    <property type="component" value="Chromosome"/>
</dbReference>
<comment type="catalytic activity">
    <reaction evidence="4">
        <text>N-terminal L-glutamyl-[protein] + L-leucyl-tRNA(Leu) = N-terminal L-leucyl-L-glutamyl-[protein] + tRNA(Leu) + H(+)</text>
        <dbReference type="Rhea" id="RHEA:50412"/>
        <dbReference type="Rhea" id="RHEA-COMP:9613"/>
        <dbReference type="Rhea" id="RHEA-COMP:9622"/>
        <dbReference type="Rhea" id="RHEA-COMP:12664"/>
        <dbReference type="Rhea" id="RHEA-COMP:12668"/>
        <dbReference type="ChEBI" id="CHEBI:15378"/>
        <dbReference type="ChEBI" id="CHEBI:64721"/>
        <dbReference type="ChEBI" id="CHEBI:78442"/>
        <dbReference type="ChEBI" id="CHEBI:78494"/>
        <dbReference type="ChEBI" id="CHEBI:133041"/>
        <dbReference type="EC" id="2.3.2.29"/>
    </reaction>
</comment>
<dbReference type="SUPFAM" id="SSF55729">
    <property type="entry name" value="Acyl-CoA N-acyltransferases (Nat)"/>
    <property type="match status" value="1"/>
</dbReference>
<dbReference type="InterPro" id="IPR030700">
    <property type="entry name" value="N-end_Aminoacyl_Trfase"/>
</dbReference>
<dbReference type="Pfam" id="PF04376">
    <property type="entry name" value="ATE_N"/>
    <property type="match status" value="1"/>
</dbReference>
<evidence type="ECO:0000259" key="5">
    <source>
        <dbReference type="Pfam" id="PF04376"/>
    </source>
</evidence>
<evidence type="ECO:0000256" key="2">
    <source>
        <dbReference type="ARBA" id="ARBA00022679"/>
    </source>
</evidence>
<dbReference type="InterPro" id="IPR016181">
    <property type="entry name" value="Acyl_CoA_acyltransferase"/>
</dbReference>
<evidence type="ECO:0000256" key="4">
    <source>
        <dbReference type="HAMAP-Rule" id="MF_00689"/>
    </source>
</evidence>
<dbReference type="NCBIfam" id="NF002341">
    <property type="entry name" value="PRK01305.1-1"/>
    <property type="match status" value="1"/>
</dbReference>
<dbReference type="GO" id="GO:0071596">
    <property type="term" value="P:ubiquitin-dependent protein catabolic process via the N-end rule pathway"/>
    <property type="evidence" value="ECO:0007669"/>
    <property type="project" value="InterPro"/>
</dbReference>
<comment type="similarity">
    <text evidence="4">Belongs to the R-transferase family. Bpt subfamily.</text>
</comment>
<keyword evidence="3 4" id="KW-0012">Acyltransferase</keyword>
<comment type="subcellular location">
    <subcellularLocation>
        <location evidence="4">Cytoplasm</location>
    </subcellularLocation>
</comment>
<feature type="domain" description="N-end rule aminoacyl transferase C-terminal" evidence="6">
    <location>
        <begin position="105"/>
        <end position="228"/>
    </location>
</feature>
<keyword evidence="2 4" id="KW-0808">Transferase</keyword>
<dbReference type="HAMAP" id="MF_00689">
    <property type="entry name" value="Bpt"/>
    <property type="match status" value="1"/>
</dbReference>
<gene>
    <name evidence="4" type="primary">bpt</name>
    <name evidence="7" type="ORF">EMK97_02390</name>
</gene>
<dbReference type="InterPro" id="IPR017138">
    <property type="entry name" value="Asp_Glu_LeuTrfase"/>
</dbReference>
<sequence length="248" mass="29185">MNSTSFKLGITETFPCNYLPEKQERLLIAVDDRLQNNQSYSWLMTQGFRRSGDQSYRPHCPDCNACQSIRINVANFKPSKSQKKTIKRNQACVIKYSDHLKDSYYPLYEQYINTCHSDGSMFPATYQQFKSFLSSNLTEQFFIETWNKQEDGSLELICVAVTDKLINGLSAVYTFFHPKYQRQSLGVNSILSQIALCQEKQVPYLYLGYQIDDCKKMNYKNRYFPYERFINGQWQLFEKSSTDREFDK</sequence>
<evidence type="ECO:0000259" key="6">
    <source>
        <dbReference type="Pfam" id="PF04377"/>
    </source>
</evidence>
<comment type="catalytic activity">
    <reaction evidence="4">
        <text>N-terminal L-aspartyl-[protein] + L-leucyl-tRNA(Leu) = N-terminal L-leucyl-L-aspartyl-[protein] + tRNA(Leu) + H(+)</text>
        <dbReference type="Rhea" id="RHEA:50420"/>
        <dbReference type="Rhea" id="RHEA-COMP:9613"/>
        <dbReference type="Rhea" id="RHEA-COMP:9622"/>
        <dbReference type="Rhea" id="RHEA-COMP:12669"/>
        <dbReference type="Rhea" id="RHEA-COMP:12674"/>
        <dbReference type="ChEBI" id="CHEBI:15378"/>
        <dbReference type="ChEBI" id="CHEBI:64720"/>
        <dbReference type="ChEBI" id="CHEBI:78442"/>
        <dbReference type="ChEBI" id="CHEBI:78494"/>
        <dbReference type="ChEBI" id="CHEBI:133042"/>
        <dbReference type="EC" id="2.3.2.29"/>
    </reaction>
</comment>
<dbReference type="NCBIfam" id="NF002342">
    <property type="entry name" value="PRK01305.1-3"/>
    <property type="match status" value="1"/>
</dbReference>
<dbReference type="EMBL" id="CP034759">
    <property type="protein sequence ID" value="QBG34670.1"/>
    <property type="molecule type" value="Genomic_DNA"/>
</dbReference>
<evidence type="ECO:0000256" key="1">
    <source>
        <dbReference type="ARBA" id="ARBA00022490"/>
    </source>
</evidence>
<keyword evidence="1 4" id="KW-0963">Cytoplasm</keyword>
<dbReference type="OrthoDB" id="9782022at2"/>
<name>A0A4V0ZFR0_9GAMM</name>
<feature type="domain" description="N-end aminoacyl transferase N-terminal" evidence="5">
    <location>
        <begin position="15"/>
        <end position="84"/>
    </location>
</feature>
<dbReference type="InterPro" id="IPR007471">
    <property type="entry name" value="N-end_Aminoacyl_Trfase_N"/>
</dbReference>
<evidence type="ECO:0000313" key="7">
    <source>
        <dbReference type="EMBL" id="QBG34670.1"/>
    </source>
</evidence>
<reference evidence="7 8" key="1">
    <citation type="submission" date="2018-12" db="EMBL/GenBank/DDBJ databases">
        <title>Complete genome of Litorilituus sediminis.</title>
        <authorList>
            <person name="Liu A."/>
            <person name="Rong J."/>
        </authorList>
    </citation>
    <scope>NUCLEOTIDE SEQUENCE [LARGE SCALE GENOMIC DNA]</scope>
    <source>
        <strain evidence="7 8">JCM 17549</strain>
    </source>
</reference>
<organism evidence="7 8">
    <name type="scientific">Litorilituus sediminis</name>
    <dbReference type="NCBI Taxonomy" id="718192"/>
    <lineage>
        <taxon>Bacteria</taxon>
        <taxon>Pseudomonadati</taxon>
        <taxon>Pseudomonadota</taxon>
        <taxon>Gammaproteobacteria</taxon>
        <taxon>Alteromonadales</taxon>
        <taxon>Colwelliaceae</taxon>
        <taxon>Litorilituus</taxon>
    </lineage>
</organism>
<dbReference type="RefSeq" id="WP_130599102.1">
    <property type="nucleotide sequence ID" value="NZ_CP034759.1"/>
</dbReference>
<proteinExistence type="inferred from homology"/>
<dbReference type="NCBIfam" id="NF002345">
    <property type="entry name" value="PRK01305.2-2"/>
    <property type="match status" value="1"/>
</dbReference>
<comment type="function">
    <text evidence="4">Functions in the N-end rule pathway of protein degradation where it conjugates Leu from its aminoacyl-tRNA to the N-termini of proteins containing an N-terminal aspartate or glutamate.</text>
</comment>
<evidence type="ECO:0000256" key="3">
    <source>
        <dbReference type="ARBA" id="ARBA00023315"/>
    </source>
</evidence>
<dbReference type="PANTHER" id="PTHR21367:SF1">
    <property type="entry name" value="ARGINYL-TRNA--PROTEIN TRANSFERASE 1"/>
    <property type="match status" value="1"/>
</dbReference>
<keyword evidence="8" id="KW-1185">Reference proteome</keyword>
<evidence type="ECO:0000313" key="8">
    <source>
        <dbReference type="Proteomes" id="UP000290244"/>
    </source>
</evidence>
<protein>
    <recommendedName>
        <fullName evidence="4">Aspartate/glutamate leucyltransferase</fullName>
        <ecNumber evidence="4">2.3.2.29</ecNumber>
    </recommendedName>
</protein>
<dbReference type="Pfam" id="PF04377">
    <property type="entry name" value="ATE_C"/>
    <property type="match status" value="1"/>
</dbReference>
<dbReference type="NCBIfam" id="NF002346">
    <property type="entry name" value="PRK01305.2-3"/>
    <property type="match status" value="1"/>
</dbReference>
<dbReference type="PIRSF" id="PIRSF037208">
    <property type="entry name" value="ATE_pro_prd"/>
    <property type="match status" value="1"/>
</dbReference>
<accession>A0A4V0ZFR0</accession>
<dbReference type="AlphaFoldDB" id="A0A4V0ZFR0"/>
<dbReference type="GO" id="GO:0005737">
    <property type="term" value="C:cytoplasm"/>
    <property type="evidence" value="ECO:0007669"/>
    <property type="project" value="UniProtKB-SubCell"/>
</dbReference>
<dbReference type="KEGG" id="lsd:EMK97_02390"/>
<dbReference type="GO" id="GO:0004057">
    <property type="term" value="F:arginyl-tRNA--protein transferase activity"/>
    <property type="evidence" value="ECO:0007669"/>
    <property type="project" value="InterPro"/>
</dbReference>
<dbReference type="PANTHER" id="PTHR21367">
    <property type="entry name" value="ARGININE-TRNA-PROTEIN TRANSFERASE 1"/>
    <property type="match status" value="1"/>
</dbReference>